<dbReference type="InterPro" id="IPR002323">
    <property type="entry name" value="Cyt_CIE"/>
</dbReference>
<dbReference type="KEGG" id="kge:TQ33_2160"/>
<dbReference type="Proteomes" id="UP000034071">
    <property type="component" value="Chromosome"/>
</dbReference>
<accession>A0A0F6RDM5</accession>
<dbReference type="PANTHER" id="PTHR40942">
    <property type="match status" value="1"/>
</dbReference>
<reference evidence="9 10" key="1">
    <citation type="submission" date="2015-02" db="EMBL/GenBank/DDBJ databases">
        <title>Complete genome sequence of Kangiella geojedonensis strain YCS-5T.</title>
        <authorList>
            <person name="Kim K.M."/>
        </authorList>
    </citation>
    <scope>NUCLEOTIDE SEQUENCE [LARGE SCALE GENOMIC DNA]</scope>
    <source>
        <strain evidence="9 10">YCS-5</strain>
    </source>
</reference>
<dbReference type="EMBL" id="CP010975">
    <property type="protein sequence ID" value="AKE53086.1"/>
    <property type="molecule type" value="Genomic_DNA"/>
</dbReference>
<dbReference type="Pfam" id="PF13442">
    <property type="entry name" value="Cytochrome_CBB3"/>
    <property type="match status" value="1"/>
</dbReference>
<keyword evidence="7" id="KW-0732">Signal</keyword>
<feature type="signal peptide" evidence="7">
    <location>
        <begin position="1"/>
        <end position="24"/>
    </location>
</feature>
<evidence type="ECO:0000256" key="6">
    <source>
        <dbReference type="PROSITE-ProRule" id="PRU00433"/>
    </source>
</evidence>
<evidence type="ECO:0000256" key="7">
    <source>
        <dbReference type="SAM" id="SignalP"/>
    </source>
</evidence>
<keyword evidence="2 6" id="KW-0349">Heme</keyword>
<gene>
    <name evidence="9" type="ORF">TQ33_2160</name>
</gene>
<evidence type="ECO:0000313" key="9">
    <source>
        <dbReference type="EMBL" id="AKE53086.1"/>
    </source>
</evidence>
<dbReference type="InterPro" id="IPR036909">
    <property type="entry name" value="Cyt_c-like_dom_sf"/>
</dbReference>
<dbReference type="GO" id="GO:0005506">
    <property type="term" value="F:iron ion binding"/>
    <property type="evidence" value="ECO:0007669"/>
    <property type="project" value="InterPro"/>
</dbReference>
<dbReference type="InterPro" id="IPR009056">
    <property type="entry name" value="Cyt_c-like_dom"/>
</dbReference>
<dbReference type="GO" id="GO:0020037">
    <property type="term" value="F:heme binding"/>
    <property type="evidence" value="ECO:0007669"/>
    <property type="project" value="InterPro"/>
</dbReference>
<evidence type="ECO:0000256" key="1">
    <source>
        <dbReference type="ARBA" id="ARBA00022448"/>
    </source>
</evidence>
<protein>
    <submittedName>
        <fullName evidence="9">Cytochrome C</fullName>
    </submittedName>
</protein>
<dbReference type="SUPFAM" id="SSF46626">
    <property type="entry name" value="Cytochrome c"/>
    <property type="match status" value="1"/>
</dbReference>
<keyword evidence="1" id="KW-0813">Transport</keyword>
<sequence>MIKVKSLFVLAVSFTAAVFAGAAAATHLSDSNVKDRLEPVHKVYVEGDEVPQVSNTVPTTASSGPREPADIYNTYCTACHASGVAGAPIMGDVAVWDERMSKGIETVYNNAINGINAMPAKGTCADCSDDEIKAVVDYMLEESK</sequence>
<organism evidence="9 10">
    <name type="scientific">Kangiella geojedonensis</name>
    <dbReference type="NCBI Taxonomy" id="914150"/>
    <lineage>
        <taxon>Bacteria</taxon>
        <taxon>Pseudomonadati</taxon>
        <taxon>Pseudomonadota</taxon>
        <taxon>Gammaproteobacteria</taxon>
        <taxon>Kangiellales</taxon>
        <taxon>Kangiellaceae</taxon>
        <taxon>Kangiella</taxon>
    </lineage>
</organism>
<dbReference type="PANTHER" id="PTHR40942:SF4">
    <property type="entry name" value="CYTOCHROME C5"/>
    <property type="match status" value="1"/>
</dbReference>
<evidence type="ECO:0000313" key="10">
    <source>
        <dbReference type="Proteomes" id="UP000034071"/>
    </source>
</evidence>
<dbReference type="GO" id="GO:0009055">
    <property type="term" value="F:electron transfer activity"/>
    <property type="evidence" value="ECO:0007669"/>
    <property type="project" value="InterPro"/>
</dbReference>
<keyword evidence="3 6" id="KW-0479">Metal-binding</keyword>
<dbReference type="AlphaFoldDB" id="A0A0F6RDM5"/>
<dbReference type="PATRIC" id="fig|914150.5.peg.2189"/>
<feature type="chain" id="PRO_5002509193" evidence="7">
    <location>
        <begin position="25"/>
        <end position="144"/>
    </location>
</feature>
<keyword evidence="10" id="KW-1185">Reference proteome</keyword>
<evidence type="ECO:0000256" key="4">
    <source>
        <dbReference type="ARBA" id="ARBA00022982"/>
    </source>
</evidence>
<keyword evidence="5 6" id="KW-0408">Iron</keyword>
<dbReference type="PROSITE" id="PS51007">
    <property type="entry name" value="CYTC"/>
    <property type="match status" value="1"/>
</dbReference>
<dbReference type="PRINTS" id="PR00607">
    <property type="entry name" value="CYTCHROMECIE"/>
</dbReference>
<evidence type="ECO:0000256" key="5">
    <source>
        <dbReference type="ARBA" id="ARBA00023004"/>
    </source>
</evidence>
<name>A0A0F6RDM5_9GAMM</name>
<evidence type="ECO:0000256" key="3">
    <source>
        <dbReference type="ARBA" id="ARBA00022723"/>
    </source>
</evidence>
<dbReference type="STRING" id="914150.TQ33_2160"/>
<dbReference type="RefSeq" id="WP_046562070.1">
    <property type="nucleotide sequence ID" value="NZ_CP010975.1"/>
</dbReference>
<evidence type="ECO:0000259" key="8">
    <source>
        <dbReference type="PROSITE" id="PS51007"/>
    </source>
</evidence>
<proteinExistence type="predicted"/>
<dbReference type="Gene3D" id="1.10.760.10">
    <property type="entry name" value="Cytochrome c-like domain"/>
    <property type="match status" value="1"/>
</dbReference>
<feature type="domain" description="Cytochrome c" evidence="8">
    <location>
        <begin position="63"/>
        <end position="143"/>
    </location>
</feature>
<dbReference type="HOGENOM" id="CLU_082349_2_0_6"/>
<evidence type="ECO:0000256" key="2">
    <source>
        <dbReference type="ARBA" id="ARBA00022617"/>
    </source>
</evidence>
<keyword evidence="4" id="KW-0249">Electron transport</keyword>